<gene>
    <name evidence="1" type="ORF">PGLA1383_LOCUS44775</name>
</gene>
<comment type="caution">
    <text evidence="1">The sequence shown here is derived from an EMBL/GenBank/DDBJ whole genome shotgun (WGS) entry which is preliminary data.</text>
</comment>
<dbReference type="AlphaFoldDB" id="A0A813GU26"/>
<protein>
    <submittedName>
        <fullName evidence="1">Uncharacterized protein</fullName>
    </submittedName>
</protein>
<dbReference type="EMBL" id="CAJNNV010029344">
    <property type="protein sequence ID" value="CAE8628081.1"/>
    <property type="molecule type" value="Genomic_DNA"/>
</dbReference>
<reference evidence="1" key="1">
    <citation type="submission" date="2021-02" db="EMBL/GenBank/DDBJ databases">
        <authorList>
            <person name="Dougan E. K."/>
            <person name="Rhodes N."/>
            <person name="Thang M."/>
            <person name="Chan C."/>
        </authorList>
    </citation>
    <scope>NUCLEOTIDE SEQUENCE</scope>
</reference>
<evidence type="ECO:0000313" key="1">
    <source>
        <dbReference type="EMBL" id="CAE8628081.1"/>
    </source>
</evidence>
<accession>A0A813GU26</accession>
<sequence>MDSACPYVTMAAPPSSVSLVVVSLGGVLQWLEETVLGPALFDLPLPGVDVRLQTAMAMRLDMLQCQLLSHKGIELKDSDHVRAEEDGRVCFTVVAVSAELAEKRRQRRQALLEEFNEAREAAERIAASRRSPGFIKTNILDALCLTLPKNIY</sequence>
<dbReference type="Proteomes" id="UP000654075">
    <property type="component" value="Unassembled WGS sequence"/>
</dbReference>
<name>A0A813GU26_POLGL</name>
<proteinExistence type="predicted"/>
<keyword evidence="2" id="KW-1185">Reference proteome</keyword>
<evidence type="ECO:0000313" key="2">
    <source>
        <dbReference type="Proteomes" id="UP000654075"/>
    </source>
</evidence>
<organism evidence="1 2">
    <name type="scientific">Polarella glacialis</name>
    <name type="common">Dinoflagellate</name>
    <dbReference type="NCBI Taxonomy" id="89957"/>
    <lineage>
        <taxon>Eukaryota</taxon>
        <taxon>Sar</taxon>
        <taxon>Alveolata</taxon>
        <taxon>Dinophyceae</taxon>
        <taxon>Suessiales</taxon>
        <taxon>Suessiaceae</taxon>
        <taxon>Polarella</taxon>
    </lineage>
</organism>